<dbReference type="HOGENOM" id="CLU_1138865_0_0_1"/>
<dbReference type="AlphaFoldDB" id="G0NVD5"/>
<dbReference type="EMBL" id="GL379956">
    <property type="protein sequence ID" value="EGT38358.1"/>
    <property type="molecule type" value="Genomic_DNA"/>
</dbReference>
<name>G0NVD5_CAEBE</name>
<feature type="signal peptide" evidence="1">
    <location>
        <begin position="1"/>
        <end position="20"/>
    </location>
</feature>
<dbReference type="PANTHER" id="PTHR34005">
    <property type="entry name" value="PROTEIN CBG15054-RELATED"/>
    <property type="match status" value="1"/>
</dbReference>
<evidence type="ECO:0000256" key="1">
    <source>
        <dbReference type="SAM" id="SignalP"/>
    </source>
</evidence>
<feature type="chain" id="PRO_5003405950" description="Peptidase S1 domain-containing protein" evidence="1">
    <location>
        <begin position="21"/>
        <end position="244"/>
    </location>
</feature>
<dbReference type="Pfam" id="PF03761">
    <property type="entry name" value="DUF316"/>
    <property type="match status" value="1"/>
</dbReference>
<reference evidence="3" key="1">
    <citation type="submission" date="2011-07" db="EMBL/GenBank/DDBJ databases">
        <authorList>
            <consortium name="Caenorhabditis brenneri Sequencing and Analysis Consortium"/>
            <person name="Wilson R.K."/>
        </authorList>
    </citation>
    <scope>NUCLEOTIDE SEQUENCE [LARGE SCALE GENOMIC DNA]</scope>
    <source>
        <strain evidence="3">PB2801</strain>
    </source>
</reference>
<dbReference type="STRING" id="135651.G0NVD5"/>
<protein>
    <recommendedName>
        <fullName evidence="4">Peptidase S1 domain-containing protein</fullName>
    </recommendedName>
</protein>
<keyword evidence="3" id="KW-1185">Reference proteome</keyword>
<evidence type="ECO:0000313" key="2">
    <source>
        <dbReference type="EMBL" id="EGT38358.1"/>
    </source>
</evidence>
<keyword evidence="1" id="KW-0732">Signal</keyword>
<dbReference type="Proteomes" id="UP000008068">
    <property type="component" value="Unassembled WGS sequence"/>
</dbReference>
<proteinExistence type="predicted"/>
<sequence length="244" mass="27478">MNPRCLRLIAITILISRVVTDRLTAEKNQERIANSTPDEGEKPEGSKVKFGDNSYIVRVQTKKHEGNAATGFFISSRHILTSSQSVLSEDKQWLAGKNDKIEKCVSTTLVVPQQYTNQIQVILDNRAKELIGIKSATLLCLKDQYFGRHFSPMLVELEKDREDVQFPCVADSTTEVKVGDEVHAYRWQSGGKSSIYFKRKIEHIGKVFLETKKIQKEAFVRGGPLVMHKTPKRTVAIGIDATSE</sequence>
<dbReference type="InParanoid" id="G0NVD5"/>
<organism evidence="3">
    <name type="scientific">Caenorhabditis brenneri</name>
    <name type="common">Nematode worm</name>
    <dbReference type="NCBI Taxonomy" id="135651"/>
    <lineage>
        <taxon>Eukaryota</taxon>
        <taxon>Metazoa</taxon>
        <taxon>Ecdysozoa</taxon>
        <taxon>Nematoda</taxon>
        <taxon>Chromadorea</taxon>
        <taxon>Rhabditida</taxon>
        <taxon>Rhabditina</taxon>
        <taxon>Rhabditomorpha</taxon>
        <taxon>Rhabditoidea</taxon>
        <taxon>Rhabditidae</taxon>
        <taxon>Peloderinae</taxon>
        <taxon>Caenorhabditis</taxon>
    </lineage>
</organism>
<dbReference type="FunCoup" id="G0NVD5">
    <property type="interactions" value="371"/>
</dbReference>
<gene>
    <name evidence="2" type="ORF">CAEBREN_22802</name>
</gene>
<accession>G0NVD5</accession>
<dbReference type="OrthoDB" id="5877508at2759"/>
<dbReference type="eggNOG" id="ENOG502TIYM">
    <property type="taxonomic scope" value="Eukaryota"/>
</dbReference>
<evidence type="ECO:0008006" key="4">
    <source>
        <dbReference type="Google" id="ProtNLM"/>
    </source>
</evidence>
<dbReference type="InterPro" id="IPR005514">
    <property type="entry name" value="DUF316"/>
</dbReference>
<dbReference type="PANTHER" id="PTHR34005:SF2">
    <property type="entry name" value="DUF4817 DOMAIN-CONTAINING PROTEIN-RELATED"/>
    <property type="match status" value="1"/>
</dbReference>
<dbReference type="InterPro" id="IPR009003">
    <property type="entry name" value="Peptidase_S1_PA"/>
</dbReference>
<dbReference type="SUPFAM" id="SSF50494">
    <property type="entry name" value="Trypsin-like serine proteases"/>
    <property type="match status" value="1"/>
</dbReference>
<evidence type="ECO:0000313" key="3">
    <source>
        <dbReference type="Proteomes" id="UP000008068"/>
    </source>
</evidence>